<evidence type="ECO:0000313" key="1">
    <source>
        <dbReference type="EMBL" id="KAI3754424.1"/>
    </source>
</evidence>
<dbReference type="EMBL" id="CM042035">
    <property type="protein sequence ID" value="KAI3754424.1"/>
    <property type="molecule type" value="Genomic_DNA"/>
</dbReference>
<protein>
    <submittedName>
        <fullName evidence="1">Uncharacterized protein</fullName>
    </submittedName>
</protein>
<dbReference type="Proteomes" id="UP001056120">
    <property type="component" value="Linkage Group LG18"/>
</dbReference>
<keyword evidence="2" id="KW-1185">Reference proteome</keyword>
<evidence type="ECO:0000313" key="2">
    <source>
        <dbReference type="Proteomes" id="UP001056120"/>
    </source>
</evidence>
<name>A0ACB9E644_9ASTR</name>
<reference evidence="2" key="1">
    <citation type="journal article" date="2022" name="Mol. Ecol. Resour.">
        <title>The genomes of chicory, endive, great burdock and yacon provide insights into Asteraceae palaeo-polyploidization history and plant inulin production.</title>
        <authorList>
            <person name="Fan W."/>
            <person name="Wang S."/>
            <person name="Wang H."/>
            <person name="Wang A."/>
            <person name="Jiang F."/>
            <person name="Liu H."/>
            <person name="Zhao H."/>
            <person name="Xu D."/>
            <person name="Zhang Y."/>
        </authorList>
    </citation>
    <scope>NUCLEOTIDE SEQUENCE [LARGE SCALE GENOMIC DNA]</scope>
    <source>
        <strain evidence="2">cv. Yunnan</strain>
    </source>
</reference>
<sequence>MLQNQNSPYIVKPSRPQHNKTTLPCQRQPSNHRSQSSTTPLINQSIVTSYPSLLPSPVGLPRPSPPVSVALCIMQLIQSCPHGRKITNLKKLRLDR</sequence>
<organism evidence="1 2">
    <name type="scientific">Smallanthus sonchifolius</name>
    <dbReference type="NCBI Taxonomy" id="185202"/>
    <lineage>
        <taxon>Eukaryota</taxon>
        <taxon>Viridiplantae</taxon>
        <taxon>Streptophyta</taxon>
        <taxon>Embryophyta</taxon>
        <taxon>Tracheophyta</taxon>
        <taxon>Spermatophyta</taxon>
        <taxon>Magnoliopsida</taxon>
        <taxon>eudicotyledons</taxon>
        <taxon>Gunneridae</taxon>
        <taxon>Pentapetalae</taxon>
        <taxon>asterids</taxon>
        <taxon>campanulids</taxon>
        <taxon>Asterales</taxon>
        <taxon>Asteraceae</taxon>
        <taxon>Asteroideae</taxon>
        <taxon>Heliantheae alliance</taxon>
        <taxon>Millerieae</taxon>
        <taxon>Smallanthus</taxon>
    </lineage>
</organism>
<reference evidence="1 2" key="2">
    <citation type="journal article" date="2022" name="Mol. Ecol. Resour.">
        <title>The genomes of chicory, endive, great burdock and yacon provide insights into Asteraceae paleo-polyploidization history and plant inulin production.</title>
        <authorList>
            <person name="Fan W."/>
            <person name="Wang S."/>
            <person name="Wang H."/>
            <person name="Wang A."/>
            <person name="Jiang F."/>
            <person name="Liu H."/>
            <person name="Zhao H."/>
            <person name="Xu D."/>
            <person name="Zhang Y."/>
        </authorList>
    </citation>
    <scope>NUCLEOTIDE SEQUENCE [LARGE SCALE GENOMIC DNA]</scope>
    <source>
        <strain evidence="2">cv. Yunnan</strain>
        <tissue evidence="1">Leaves</tissue>
    </source>
</reference>
<proteinExistence type="predicted"/>
<accession>A0ACB9E644</accession>
<comment type="caution">
    <text evidence="1">The sequence shown here is derived from an EMBL/GenBank/DDBJ whole genome shotgun (WGS) entry which is preliminary data.</text>
</comment>
<gene>
    <name evidence="1" type="ORF">L1987_54207</name>
</gene>